<feature type="compositionally biased region" description="Basic residues" evidence="1">
    <location>
        <begin position="553"/>
        <end position="562"/>
    </location>
</feature>
<dbReference type="AlphaFoldDB" id="A0A3N4MC45"/>
<evidence type="ECO:0000313" key="2">
    <source>
        <dbReference type="EMBL" id="RPB29601.1"/>
    </source>
</evidence>
<name>A0A3N4MC45_9PEZI</name>
<feature type="region of interest" description="Disordered" evidence="1">
    <location>
        <begin position="371"/>
        <end position="393"/>
    </location>
</feature>
<feature type="region of interest" description="Disordered" evidence="1">
    <location>
        <begin position="212"/>
        <end position="264"/>
    </location>
</feature>
<evidence type="ECO:0000256" key="1">
    <source>
        <dbReference type="SAM" id="MobiDB-lite"/>
    </source>
</evidence>
<feature type="compositionally biased region" description="Polar residues" evidence="1">
    <location>
        <begin position="13"/>
        <end position="26"/>
    </location>
</feature>
<sequence>MAFQPPTTERRPQISSEPTQSSQGQHDSYHESPASPTISRHILGVLGESEEQEWIVFSPSATVEQSNFSVTEIGTNVEHSELWTEGTESRLNGTKDPSYGEETEAEVEEVDHMAYNGYDDDEDSLEPFRENQGIHPVLLPTHDGRGMFPSVASHEDNSVFIPGIPSLEESLRLLAARNNIFGEANDLNSRIQKWRQEHSAAFIEEMEMVRKQKRRRGSRTSTAFSASEKEREEEMMASMMLDEDDHGEEPPVTPTEDGKSTVGTEKGTVEGLETFWRRVTRSLMRDIMGIDDRLLEAIFGESLPPSLTSAESDTHFTDDTVGVKWERSLLETIARELGILLQHYTLHPTQGAFSTYLRWASEQIPNSRKIDFEAEGTKTPKPQASHKEQDEPDAAMSVLNISSPSEVDFKPTLSHPRQESFSRHHAGMRLVAPSEDDLQYTASEVCAEAQLRKEYWEQELGIRVFFSYMKTRFSSSPSSASVRAARKTGATTTVEPHKPIYHQHPLIHRRHQARKSTSGSSHSGQSPMSTSWGLLGMGGYRNGSSCASQSTKTSRRAGKGKKAQASAAGGAAAAATAVNTSTLSKGFYWEVETSVGSKGEGSCVGLGAWGEI</sequence>
<dbReference type="OrthoDB" id="5402147at2759"/>
<dbReference type="InParanoid" id="A0A3N4MC45"/>
<dbReference type="STRING" id="1051890.A0A3N4MC45"/>
<feature type="compositionally biased region" description="Low complexity" evidence="1">
    <location>
        <begin position="516"/>
        <end position="531"/>
    </location>
</feature>
<dbReference type="EMBL" id="ML121527">
    <property type="protein sequence ID" value="RPB29601.1"/>
    <property type="molecule type" value="Genomic_DNA"/>
</dbReference>
<feature type="compositionally biased region" description="Polar residues" evidence="1">
    <location>
        <begin position="542"/>
        <end position="552"/>
    </location>
</feature>
<gene>
    <name evidence="2" type="ORF">L211DRAFT_844564</name>
</gene>
<reference evidence="2 3" key="1">
    <citation type="journal article" date="2018" name="Nat. Ecol. Evol.">
        <title>Pezizomycetes genomes reveal the molecular basis of ectomycorrhizal truffle lifestyle.</title>
        <authorList>
            <person name="Murat C."/>
            <person name="Payen T."/>
            <person name="Noel B."/>
            <person name="Kuo A."/>
            <person name="Morin E."/>
            <person name="Chen J."/>
            <person name="Kohler A."/>
            <person name="Krizsan K."/>
            <person name="Balestrini R."/>
            <person name="Da Silva C."/>
            <person name="Montanini B."/>
            <person name="Hainaut M."/>
            <person name="Levati E."/>
            <person name="Barry K.W."/>
            <person name="Belfiori B."/>
            <person name="Cichocki N."/>
            <person name="Clum A."/>
            <person name="Dockter R.B."/>
            <person name="Fauchery L."/>
            <person name="Guy J."/>
            <person name="Iotti M."/>
            <person name="Le Tacon F."/>
            <person name="Lindquist E.A."/>
            <person name="Lipzen A."/>
            <person name="Malagnac F."/>
            <person name="Mello A."/>
            <person name="Molinier V."/>
            <person name="Miyauchi S."/>
            <person name="Poulain J."/>
            <person name="Riccioni C."/>
            <person name="Rubini A."/>
            <person name="Sitrit Y."/>
            <person name="Splivallo R."/>
            <person name="Traeger S."/>
            <person name="Wang M."/>
            <person name="Zifcakova L."/>
            <person name="Wipf D."/>
            <person name="Zambonelli A."/>
            <person name="Paolocci F."/>
            <person name="Nowrousian M."/>
            <person name="Ottonello S."/>
            <person name="Baldrian P."/>
            <person name="Spatafora J.W."/>
            <person name="Henrissat B."/>
            <person name="Nagy L.G."/>
            <person name="Aury J.M."/>
            <person name="Wincker P."/>
            <person name="Grigoriev I.V."/>
            <person name="Bonfante P."/>
            <person name="Martin F.M."/>
        </authorList>
    </citation>
    <scope>NUCLEOTIDE SEQUENCE [LARGE SCALE GENOMIC DNA]</scope>
    <source>
        <strain evidence="2 3">ATCC MYA-4762</strain>
    </source>
</reference>
<dbReference type="Proteomes" id="UP000267821">
    <property type="component" value="Unassembled WGS sequence"/>
</dbReference>
<keyword evidence="3" id="KW-1185">Reference proteome</keyword>
<organism evidence="2 3">
    <name type="scientific">Terfezia boudieri ATCC MYA-4762</name>
    <dbReference type="NCBI Taxonomy" id="1051890"/>
    <lineage>
        <taxon>Eukaryota</taxon>
        <taxon>Fungi</taxon>
        <taxon>Dikarya</taxon>
        <taxon>Ascomycota</taxon>
        <taxon>Pezizomycotina</taxon>
        <taxon>Pezizomycetes</taxon>
        <taxon>Pezizales</taxon>
        <taxon>Pezizaceae</taxon>
        <taxon>Terfezia</taxon>
    </lineage>
</organism>
<feature type="region of interest" description="Disordered" evidence="1">
    <location>
        <begin position="1"/>
        <end position="40"/>
    </location>
</feature>
<proteinExistence type="predicted"/>
<feature type="compositionally biased region" description="Acidic residues" evidence="1">
    <location>
        <begin position="235"/>
        <end position="247"/>
    </location>
</feature>
<protein>
    <submittedName>
        <fullName evidence="2">Uncharacterized protein</fullName>
    </submittedName>
</protein>
<feature type="region of interest" description="Disordered" evidence="1">
    <location>
        <begin position="506"/>
        <end position="570"/>
    </location>
</feature>
<evidence type="ECO:0000313" key="3">
    <source>
        <dbReference type="Proteomes" id="UP000267821"/>
    </source>
</evidence>
<accession>A0A3N4MC45</accession>